<dbReference type="EMBL" id="JAGIZQ010000004">
    <property type="protein sequence ID" value="KAH6632713.1"/>
    <property type="molecule type" value="Genomic_DNA"/>
</dbReference>
<protein>
    <submittedName>
        <fullName evidence="1">Nse1 non-SMC component of SMC5-6 complex-domain-containing protein</fullName>
    </submittedName>
</protein>
<sequence length="367" mass="40903">MADDWDPPLPAGYNDANRAFLQAFMARGTLSFREGQKILAAIKGALEDNNNDDAVVPPQSITMTDFENFIRAAREAVEPLDYDIRNMRDQVRDGERVWAFINAHSDPATQMATARSPEEVAYVKRLLDAMFEQYNTPRMEVMAVDEGQALRVSRPAAAAARRESGVHGNGGGGNDNNGRGDGDSDGEGGEGEGDGTAAAVGRGLKHSEVLSLLASLVAEGWLDKSRDGFYSLTSRALMELWSWLMATYNDPDSEGEWQRIKFCEACKEIVTYGQRCNEPDCTVRLHDICEDGFWRTRREQKCPKCSTPWEGNHYVGERAVTSRSGFQRGRGKKGRRSQVAEPVEEEEEVEEEEAEEGDEEEEEEDED</sequence>
<comment type="caution">
    <text evidence="1">The sequence shown here is derived from an EMBL/GenBank/DDBJ whole genome shotgun (WGS) entry which is preliminary data.</text>
</comment>
<keyword evidence="2" id="KW-1185">Reference proteome</keyword>
<evidence type="ECO:0000313" key="1">
    <source>
        <dbReference type="EMBL" id="KAH6632713.1"/>
    </source>
</evidence>
<name>A0ACB7P9H1_9PEZI</name>
<gene>
    <name evidence="1" type="ORF">F5144DRAFT_513343</name>
</gene>
<dbReference type="Proteomes" id="UP000724584">
    <property type="component" value="Unassembled WGS sequence"/>
</dbReference>
<evidence type="ECO:0000313" key="2">
    <source>
        <dbReference type="Proteomes" id="UP000724584"/>
    </source>
</evidence>
<accession>A0ACB7P9H1</accession>
<reference evidence="1 2" key="1">
    <citation type="journal article" date="2021" name="Nat. Commun.">
        <title>Genetic determinants of endophytism in the Arabidopsis root mycobiome.</title>
        <authorList>
            <person name="Mesny F."/>
            <person name="Miyauchi S."/>
            <person name="Thiergart T."/>
            <person name="Pickel B."/>
            <person name="Atanasova L."/>
            <person name="Karlsson M."/>
            <person name="Huettel B."/>
            <person name="Barry K.W."/>
            <person name="Haridas S."/>
            <person name="Chen C."/>
            <person name="Bauer D."/>
            <person name="Andreopoulos W."/>
            <person name="Pangilinan J."/>
            <person name="LaButti K."/>
            <person name="Riley R."/>
            <person name="Lipzen A."/>
            <person name="Clum A."/>
            <person name="Drula E."/>
            <person name="Henrissat B."/>
            <person name="Kohler A."/>
            <person name="Grigoriev I.V."/>
            <person name="Martin F.M."/>
            <person name="Hacquard S."/>
        </authorList>
    </citation>
    <scope>NUCLEOTIDE SEQUENCE [LARGE SCALE GENOMIC DNA]</scope>
    <source>
        <strain evidence="1 2">MPI-SDFR-AT-0079</strain>
    </source>
</reference>
<proteinExistence type="predicted"/>
<organism evidence="1 2">
    <name type="scientific">Chaetomium tenue</name>
    <dbReference type="NCBI Taxonomy" id="1854479"/>
    <lineage>
        <taxon>Eukaryota</taxon>
        <taxon>Fungi</taxon>
        <taxon>Dikarya</taxon>
        <taxon>Ascomycota</taxon>
        <taxon>Pezizomycotina</taxon>
        <taxon>Sordariomycetes</taxon>
        <taxon>Sordariomycetidae</taxon>
        <taxon>Sordariales</taxon>
        <taxon>Chaetomiaceae</taxon>
        <taxon>Chaetomium</taxon>
    </lineage>
</organism>